<reference evidence="2" key="1">
    <citation type="submission" date="2016-11" db="EMBL/GenBank/DDBJ databases">
        <authorList>
            <person name="Varghese N."/>
            <person name="Submissions S."/>
        </authorList>
    </citation>
    <scope>NUCLEOTIDE SEQUENCE [LARGE SCALE GENOMIC DNA]</scope>
    <source>
        <strain evidence="2">DSM 18095</strain>
    </source>
</reference>
<accession>A0A1M4Z6E0</accession>
<protein>
    <submittedName>
        <fullName evidence="1">Phage protein, HK97 gp10 family</fullName>
    </submittedName>
</protein>
<organism evidence="1 2">
    <name type="scientific">Tissierella praeacuta DSM 18095</name>
    <dbReference type="NCBI Taxonomy" id="1123404"/>
    <lineage>
        <taxon>Bacteria</taxon>
        <taxon>Bacillati</taxon>
        <taxon>Bacillota</taxon>
        <taxon>Tissierellia</taxon>
        <taxon>Tissierellales</taxon>
        <taxon>Tissierellaceae</taxon>
        <taxon>Tissierella</taxon>
    </lineage>
</organism>
<dbReference type="RefSeq" id="WP_072977663.1">
    <property type="nucleotide sequence ID" value="NZ_FQTY01000022.1"/>
</dbReference>
<keyword evidence="2" id="KW-1185">Reference proteome</keyword>
<dbReference type="GeneID" id="90994547"/>
<evidence type="ECO:0000313" key="1">
    <source>
        <dbReference type="EMBL" id="SHF13518.1"/>
    </source>
</evidence>
<dbReference type="STRING" id="1123404.SAMN02745784_02922"/>
<gene>
    <name evidence="1" type="ORF">SAMN02745784_02922</name>
</gene>
<sequence length="132" mass="15365">MSYKIKSTESEEIEVFLNEIMGVTEEIEERFLKRAAEVVKGNIVRNLNVLRTKTNDPEHKHMADDVNYRIVKDEYGEKVARIRGGKKTGTKWHLVNDGTYRSKATHFIDTALKQSDEEIEQIFEEEMERGGF</sequence>
<dbReference type="EMBL" id="FQTY01000022">
    <property type="protein sequence ID" value="SHF13518.1"/>
    <property type="molecule type" value="Genomic_DNA"/>
</dbReference>
<proteinExistence type="predicted"/>
<dbReference type="InterPro" id="IPR010064">
    <property type="entry name" value="HK97-gp10_tail"/>
</dbReference>
<dbReference type="Pfam" id="PF04883">
    <property type="entry name" value="HK97-gp10_like"/>
    <property type="match status" value="1"/>
</dbReference>
<dbReference type="NCBIfam" id="TIGR01725">
    <property type="entry name" value="phge_HK97_gp10"/>
    <property type="match status" value="1"/>
</dbReference>
<dbReference type="Proteomes" id="UP000184114">
    <property type="component" value="Unassembled WGS sequence"/>
</dbReference>
<evidence type="ECO:0000313" key="2">
    <source>
        <dbReference type="Proteomes" id="UP000184114"/>
    </source>
</evidence>
<name>A0A1M4Z6E0_9FIRM</name>
<dbReference type="AlphaFoldDB" id="A0A1M4Z6E0"/>